<dbReference type="AlphaFoldDB" id="A0A0U5GPD3"/>
<evidence type="ECO:0000256" key="3">
    <source>
        <dbReference type="ARBA" id="ARBA00038984"/>
    </source>
</evidence>
<proteinExistence type="inferred from homology"/>
<dbReference type="InterPro" id="IPR036291">
    <property type="entry name" value="NAD(P)-bd_dom_sf"/>
</dbReference>
<dbReference type="Gene3D" id="3.40.50.720">
    <property type="entry name" value="NAD(P)-binding Rossmann-like Domain"/>
    <property type="match status" value="1"/>
</dbReference>
<evidence type="ECO:0000259" key="7">
    <source>
        <dbReference type="Pfam" id="PF22725"/>
    </source>
</evidence>
<dbReference type="OMA" id="HMSLYHL"/>
<dbReference type="Gene3D" id="3.30.360.10">
    <property type="entry name" value="Dihydrodipicolinate Reductase, domain 2"/>
    <property type="match status" value="1"/>
</dbReference>
<dbReference type="PANTHER" id="PTHR22604">
    <property type="entry name" value="OXIDOREDUCTASES"/>
    <property type="match status" value="1"/>
</dbReference>
<dbReference type="InterPro" id="IPR055170">
    <property type="entry name" value="GFO_IDH_MocA-like_dom"/>
</dbReference>
<evidence type="ECO:0000313" key="9">
    <source>
        <dbReference type="Proteomes" id="UP000054771"/>
    </source>
</evidence>
<protein>
    <recommendedName>
        <fullName evidence="3">D-xylose 1-dehydrogenase (NADP(+), D-xylono-1,5-lactone-forming)</fullName>
        <ecNumber evidence="3">1.1.1.179</ecNumber>
    </recommendedName>
    <alternativeName>
        <fullName evidence="4">D-xylose-NADP dehydrogenase</fullName>
    </alternativeName>
</protein>
<dbReference type="SUPFAM" id="SSF51735">
    <property type="entry name" value="NAD(P)-binding Rossmann-fold domains"/>
    <property type="match status" value="1"/>
</dbReference>
<sequence>MAPYNVKWGILATGWIADVFVRDLLRDPAARDASDVSHTVVAVSSSSSASRAEKFISETGIPSPCAAYGSYEDLVADPNVDVVYVATPHSHHFQNVMLALEAGKNVLCEKAFTVNAAQTRILVETARKKNLFLMEAVWTRYFPLSIEVRELIKAGRIGEVLRVTADNSFGDKPEEKFGTEHRMVNKDLAGGALLDLGIYSLTWVFQTLYHTLPKEQRKPPSRVSAHITPYHLTGADEATTILLSFPTSTPLNPEHPGESQAVASTHLRVWTDPDQQNSARPAIRIQGTKGEIQVDGPAFRPEVYRLIPAKGEGEIQEKKFTFPADGKGMYWEADEVARCLRDGKLESETLSWEESVVIMDVMDEARRQNGLTYPEKIESTVYPTQL</sequence>
<accession>A0A0U5GPD3</accession>
<dbReference type="InterPro" id="IPR050984">
    <property type="entry name" value="Gfo/Idh/MocA_domain"/>
</dbReference>
<evidence type="ECO:0000259" key="6">
    <source>
        <dbReference type="Pfam" id="PF01408"/>
    </source>
</evidence>
<dbReference type="PANTHER" id="PTHR22604:SF115">
    <property type="entry name" value="DIHYDRODIOL DEHYDROGENASE, PUTATIVE (AFU_ORTHOLOGUE AFUA_1G07520)-RELATED"/>
    <property type="match status" value="1"/>
</dbReference>
<dbReference type="SUPFAM" id="SSF55347">
    <property type="entry name" value="Glyceraldehyde-3-phosphate dehydrogenase-like, C-terminal domain"/>
    <property type="match status" value="1"/>
</dbReference>
<keyword evidence="2" id="KW-0560">Oxidoreductase</keyword>
<feature type="domain" description="Gfo/Idh/MocA-like oxidoreductase N-terminal" evidence="6">
    <location>
        <begin position="7"/>
        <end position="134"/>
    </location>
</feature>
<dbReference type="OrthoDB" id="2129491at2759"/>
<evidence type="ECO:0000256" key="5">
    <source>
        <dbReference type="ARBA" id="ARBA00049233"/>
    </source>
</evidence>
<dbReference type="EC" id="1.1.1.179" evidence="3"/>
<dbReference type="EMBL" id="CDMC01000006">
    <property type="protein sequence ID" value="CEN61477.1"/>
    <property type="molecule type" value="Genomic_DNA"/>
</dbReference>
<evidence type="ECO:0000256" key="4">
    <source>
        <dbReference type="ARBA" id="ARBA00042988"/>
    </source>
</evidence>
<dbReference type="GO" id="GO:0047837">
    <property type="term" value="F:D-xylose 1-dehydrogenase (NADP+) activity"/>
    <property type="evidence" value="ECO:0007669"/>
    <property type="project" value="UniProtKB-EC"/>
</dbReference>
<name>A0A0U5GPD3_ASPCI</name>
<feature type="domain" description="GFO/IDH/MocA-like oxidoreductase" evidence="7">
    <location>
        <begin position="147"/>
        <end position="292"/>
    </location>
</feature>
<gene>
    <name evidence="8" type="ORF">ASPCAL08131</name>
</gene>
<dbReference type="Pfam" id="PF01408">
    <property type="entry name" value="GFO_IDH_MocA"/>
    <property type="match status" value="1"/>
</dbReference>
<dbReference type="Pfam" id="PF22725">
    <property type="entry name" value="GFO_IDH_MocA_C3"/>
    <property type="match status" value="1"/>
</dbReference>
<evidence type="ECO:0000313" key="8">
    <source>
        <dbReference type="EMBL" id="CEN61477.1"/>
    </source>
</evidence>
<evidence type="ECO:0000256" key="1">
    <source>
        <dbReference type="ARBA" id="ARBA00010928"/>
    </source>
</evidence>
<reference evidence="9" key="1">
    <citation type="journal article" date="2016" name="Genome Announc.">
        <title>Draft genome sequences of fungus Aspergillus calidoustus.</title>
        <authorList>
            <person name="Horn F."/>
            <person name="Linde J."/>
            <person name="Mattern D.J."/>
            <person name="Walther G."/>
            <person name="Guthke R."/>
            <person name="Scherlach K."/>
            <person name="Martin K."/>
            <person name="Brakhage A.A."/>
            <person name="Petzke L."/>
            <person name="Valiante V."/>
        </authorList>
    </citation>
    <scope>NUCLEOTIDE SEQUENCE [LARGE SCALE GENOMIC DNA]</scope>
    <source>
        <strain evidence="9">SF006504</strain>
    </source>
</reference>
<dbReference type="Proteomes" id="UP000054771">
    <property type="component" value="Unassembled WGS sequence"/>
</dbReference>
<evidence type="ECO:0000256" key="2">
    <source>
        <dbReference type="ARBA" id="ARBA00023002"/>
    </source>
</evidence>
<comment type="similarity">
    <text evidence="1">Belongs to the Gfo/Idh/MocA family.</text>
</comment>
<dbReference type="STRING" id="454130.A0A0U5GPD3"/>
<dbReference type="InterPro" id="IPR000683">
    <property type="entry name" value="Gfo/Idh/MocA-like_OxRdtase_N"/>
</dbReference>
<dbReference type="GO" id="GO:0000166">
    <property type="term" value="F:nucleotide binding"/>
    <property type="evidence" value="ECO:0007669"/>
    <property type="project" value="InterPro"/>
</dbReference>
<comment type="catalytic activity">
    <reaction evidence="5">
        <text>D-xylose + NADP(+) = D-xylono-1,5-lactone + NADPH + H(+)</text>
        <dbReference type="Rhea" id="RHEA:22000"/>
        <dbReference type="ChEBI" id="CHEBI:15378"/>
        <dbReference type="ChEBI" id="CHEBI:15867"/>
        <dbReference type="ChEBI" id="CHEBI:53455"/>
        <dbReference type="ChEBI" id="CHEBI:57783"/>
        <dbReference type="ChEBI" id="CHEBI:58349"/>
        <dbReference type="EC" id="1.1.1.179"/>
    </reaction>
</comment>
<keyword evidence="9" id="KW-1185">Reference proteome</keyword>
<organism evidence="8 9">
    <name type="scientific">Aspergillus calidoustus</name>
    <dbReference type="NCBI Taxonomy" id="454130"/>
    <lineage>
        <taxon>Eukaryota</taxon>
        <taxon>Fungi</taxon>
        <taxon>Dikarya</taxon>
        <taxon>Ascomycota</taxon>
        <taxon>Pezizomycotina</taxon>
        <taxon>Eurotiomycetes</taxon>
        <taxon>Eurotiomycetidae</taxon>
        <taxon>Eurotiales</taxon>
        <taxon>Aspergillaceae</taxon>
        <taxon>Aspergillus</taxon>
        <taxon>Aspergillus subgen. Nidulantes</taxon>
    </lineage>
</organism>